<keyword evidence="8" id="KW-1185">Reference proteome</keyword>
<dbReference type="EMBL" id="CP122979">
    <property type="protein sequence ID" value="WGI36791.1"/>
    <property type="molecule type" value="Genomic_DNA"/>
</dbReference>
<protein>
    <submittedName>
        <fullName evidence="7">TM2 domain-containing protein</fullName>
    </submittedName>
</protein>
<evidence type="ECO:0000256" key="5">
    <source>
        <dbReference type="SAM" id="Phobius"/>
    </source>
</evidence>
<keyword evidence="3 5" id="KW-1133">Transmembrane helix</keyword>
<evidence type="ECO:0000259" key="6">
    <source>
        <dbReference type="Pfam" id="PF05154"/>
    </source>
</evidence>
<reference evidence="7" key="1">
    <citation type="submission" date="2023-04" db="EMBL/GenBank/DDBJ databases">
        <title>Completed genome of Mycoplasma lagogenitalium type strain 12MS.</title>
        <authorList>
            <person name="Spergser J."/>
        </authorList>
    </citation>
    <scope>NUCLEOTIDE SEQUENCE</scope>
    <source>
        <strain evidence="7">12MS</strain>
    </source>
</reference>
<sequence>MERGQLINSVIKKVVKKDRTLVEVALKKMTTEELMLFKKTVDAKFKKPSVALLLGIINLDRFYLKESQAFLKFITFGGFLVWTILDLFTVRKRTRILNSEMLVRELSLFQFATKI</sequence>
<organism evidence="7 8">
    <name type="scientific">Mesomycoplasma lagogenitalium</name>
    <dbReference type="NCBI Taxonomy" id="171286"/>
    <lineage>
        <taxon>Bacteria</taxon>
        <taxon>Bacillati</taxon>
        <taxon>Mycoplasmatota</taxon>
        <taxon>Mycoplasmoidales</taxon>
        <taxon>Metamycoplasmataceae</taxon>
        <taxon>Mesomycoplasma</taxon>
    </lineage>
</organism>
<keyword evidence="4 5" id="KW-0472">Membrane</keyword>
<gene>
    <name evidence="7" type="ORF">QEG99_00680</name>
</gene>
<dbReference type="InterPro" id="IPR007829">
    <property type="entry name" value="TM2"/>
</dbReference>
<dbReference type="RefSeq" id="WP_280102093.1">
    <property type="nucleotide sequence ID" value="NZ_CP122979.1"/>
</dbReference>
<name>A0ABY8LX05_9BACT</name>
<evidence type="ECO:0000313" key="7">
    <source>
        <dbReference type="EMBL" id="WGI36791.1"/>
    </source>
</evidence>
<evidence type="ECO:0000256" key="1">
    <source>
        <dbReference type="ARBA" id="ARBA00004141"/>
    </source>
</evidence>
<comment type="subcellular location">
    <subcellularLocation>
        <location evidence="1">Membrane</location>
        <topology evidence="1">Multi-pass membrane protein</topology>
    </subcellularLocation>
</comment>
<evidence type="ECO:0000256" key="3">
    <source>
        <dbReference type="ARBA" id="ARBA00022989"/>
    </source>
</evidence>
<dbReference type="Pfam" id="PF05154">
    <property type="entry name" value="TM2"/>
    <property type="match status" value="1"/>
</dbReference>
<evidence type="ECO:0000256" key="2">
    <source>
        <dbReference type="ARBA" id="ARBA00022692"/>
    </source>
</evidence>
<feature type="transmembrane region" description="Helical" evidence="5">
    <location>
        <begin position="69"/>
        <end position="88"/>
    </location>
</feature>
<dbReference type="Proteomes" id="UP001179842">
    <property type="component" value="Chromosome"/>
</dbReference>
<evidence type="ECO:0000256" key="4">
    <source>
        <dbReference type="ARBA" id="ARBA00023136"/>
    </source>
</evidence>
<evidence type="ECO:0000313" key="8">
    <source>
        <dbReference type="Proteomes" id="UP001179842"/>
    </source>
</evidence>
<accession>A0ABY8LX05</accession>
<proteinExistence type="predicted"/>
<keyword evidence="2 5" id="KW-0812">Transmembrane</keyword>
<feature type="domain" description="TM2" evidence="6">
    <location>
        <begin position="51"/>
        <end position="88"/>
    </location>
</feature>